<reference evidence="2" key="1">
    <citation type="journal article" date="2020" name="mSystems">
        <title>Genome- and Community-Level Interaction Insights into Carbon Utilization and Element Cycling Functions of Hydrothermarchaeota in Hydrothermal Sediment.</title>
        <authorList>
            <person name="Zhou Z."/>
            <person name="Liu Y."/>
            <person name="Xu W."/>
            <person name="Pan J."/>
            <person name="Luo Z.H."/>
            <person name="Li M."/>
        </authorList>
    </citation>
    <scope>NUCLEOTIDE SEQUENCE [LARGE SCALE GENOMIC DNA]</scope>
    <source>
        <strain evidence="2">SpSt-609</strain>
    </source>
</reference>
<dbReference type="AlphaFoldDB" id="A0A7C4W1E7"/>
<gene>
    <name evidence="2" type="ORF">ENT77_03820</name>
</gene>
<evidence type="ECO:0000256" key="1">
    <source>
        <dbReference type="SAM" id="Phobius"/>
    </source>
</evidence>
<keyword evidence="1" id="KW-0812">Transmembrane</keyword>
<feature type="transmembrane region" description="Helical" evidence="1">
    <location>
        <begin position="20"/>
        <end position="40"/>
    </location>
</feature>
<keyword evidence="1" id="KW-0472">Membrane</keyword>
<accession>A0A7C4W1E7</accession>
<keyword evidence="1" id="KW-1133">Transmembrane helix</keyword>
<proteinExistence type="predicted"/>
<organism evidence="2">
    <name type="scientific">Fervidobacterium thailandense</name>
    <dbReference type="NCBI Taxonomy" id="1008305"/>
    <lineage>
        <taxon>Bacteria</taxon>
        <taxon>Thermotogati</taxon>
        <taxon>Thermotogota</taxon>
        <taxon>Thermotogae</taxon>
        <taxon>Thermotogales</taxon>
        <taxon>Fervidobacteriaceae</taxon>
        <taxon>Fervidobacterium</taxon>
    </lineage>
</organism>
<sequence>MEELNLYRGKVKVLKLRTFIVLLLISLLPSMAIVVFSTQWKFFLVDQLIRKYPLVFNNISDFKPEKIEEQVETLNLSIERRLNEMKTIVKDLQIYIDEVKNSSYFLRVFAYFSSKNSNKIFLTSCLYDGNRLSMDFYEYGRETRVETPVWVETMKRVFSKKVELKRLEERNFLGDMKYFRYFLEAEK</sequence>
<protein>
    <submittedName>
        <fullName evidence="2">Uncharacterized protein</fullName>
    </submittedName>
</protein>
<name>A0A7C4W1E7_9BACT</name>
<dbReference type="EMBL" id="DSZY01000017">
    <property type="protein sequence ID" value="HGU40308.1"/>
    <property type="molecule type" value="Genomic_DNA"/>
</dbReference>
<comment type="caution">
    <text evidence="2">The sequence shown here is derived from an EMBL/GenBank/DDBJ whole genome shotgun (WGS) entry which is preliminary data.</text>
</comment>
<evidence type="ECO:0000313" key="2">
    <source>
        <dbReference type="EMBL" id="HGU40308.1"/>
    </source>
</evidence>